<protein>
    <submittedName>
        <fullName evidence="1">Uncharacterized protein</fullName>
    </submittedName>
</protein>
<dbReference type="EnsemblMetazoa" id="PPA33955.1">
    <property type="protein sequence ID" value="PPA33955.1"/>
    <property type="gene ID" value="WBGene00272324"/>
</dbReference>
<dbReference type="Proteomes" id="UP000005239">
    <property type="component" value="Unassembled WGS sequence"/>
</dbReference>
<accession>A0A2A6CBD6</accession>
<name>A0A2A6CBD6_PRIPA</name>
<dbReference type="AlphaFoldDB" id="A0A2A6CBD6"/>
<reference evidence="1" key="2">
    <citation type="submission" date="2022-06" db="UniProtKB">
        <authorList>
            <consortium name="EnsemblMetazoa"/>
        </authorList>
    </citation>
    <scope>IDENTIFICATION</scope>
    <source>
        <strain evidence="1">PS312</strain>
    </source>
</reference>
<organism evidence="1 2">
    <name type="scientific">Pristionchus pacificus</name>
    <name type="common">Parasitic nematode worm</name>
    <dbReference type="NCBI Taxonomy" id="54126"/>
    <lineage>
        <taxon>Eukaryota</taxon>
        <taxon>Metazoa</taxon>
        <taxon>Ecdysozoa</taxon>
        <taxon>Nematoda</taxon>
        <taxon>Chromadorea</taxon>
        <taxon>Rhabditida</taxon>
        <taxon>Rhabditina</taxon>
        <taxon>Diplogasteromorpha</taxon>
        <taxon>Diplogasteroidea</taxon>
        <taxon>Neodiplogasteridae</taxon>
        <taxon>Pristionchus</taxon>
    </lineage>
</organism>
<proteinExistence type="predicted"/>
<reference evidence="2" key="1">
    <citation type="journal article" date="2008" name="Nat. Genet.">
        <title>The Pristionchus pacificus genome provides a unique perspective on nematode lifestyle and parasitism.</title>
        <authorList>
            <person name="Dieterich C."/>
            <person name="Clifton S.W."/>
            <person name="Schuster L.N."/>
            <person name="Chinwalla A."/>
            <person name="Delehaunty K."/>
            <person name="Dinkelacker I."/>
            <person name="Fulton L."/>
            <person name="Fulton R."/>
            <person name="Godfrey J."/>
            <person name="Minx P."/>
            <person name="Mitreva M."/>
            <person name="Roeseler W."/>
            <person name="Tian H."/>
            <person name="Witte H."/>
            <person name="Yang S.P."/>
            <person name="Wilson R.K."/>
            <person name="Sommer R.J."/>
        </authorList>
    </citation>
    <scope>NUCLEOTIDE SEQUENCE [LARGE SCALE GENOMIC DNA]</scope>
    <source>
        <strain evidence="2">PS312</strain>
    </source>
</reference>
<keyword evidence="2" id="KW-1185">Reference proteome</keyword>
<sequence>MEKLHEENRVQQARDLATLQEIQNERIEREKEVHTHLMDIQRKNQEDRALLHEQMMKKQEQAHAMLFLSMKQRQDDMHQYQQMLSAIPRALSSEQQTSKLMLLKTKLYEITSSTDDSIVTFDMAHSDFKKKSTAPNFAALEKSASEMNECVKTLNRTVTETIAEIASCTSVVTSTRSEWRELLKQLQTLTSSFTRTSTRMLGLVKRKAVTVESIDNLMKEFDLIKGHVYDLPNLDEGSVLGMIEQKQSEIMNSQQNRLNMLTLNGTSSLPSIAAAP</sequence>
<gene>
    <name evidence="1" type="primary">WBGene00272324</name>
</gene>
<accession>A0A8R1UJR0</accession>
<evidence type="ECO:0000313" key="2">
    <source>
        <dbReference type="Proteomes" id="UP000005239"/>
    </source>
</evidence>
<evidence type="ECO:0000313" key="1">
    <source>
        <dbReference type="EnsemblMetazoa" id="PPA33955.1"/>
    </source>
</evidence>